<protein>
    <submittedName>
        <fullName evidence="1">Uncharacterized protein</fullName>
    </submittedName>
</protein>
<organism evidence="1 2">
    <name type="scientific">Pseudobacteriovorax antillogorgiicola</name>
    <dbReference type="NCBI Taxonomy" id="1513793"/>
    <lineage>
        <taxon>Bacteria</taxon>
        <taxon>Pseudomonadati</taxon>
        <taxon>Bdellovibrionota</taxon>
        <taxon>Oligoflexia</taxon>
        <taxon>Oligoflexales</taxon>
        <taxon>Pseudobacteriovoracaceae</taxon>
        <taxon>Pseudobacteriovorax</taxon>
    </lineage>
</organism>
<dbReference type="STRING" id="1513793.SAMN06296036_119114"/>
<proteinExistence type="predicted"/>
<name>A0A1Y6CE58_9BACT</name>
<evidence type="ECO:0000313" key="2">
    <source>
        <dbReference type="Proteomes" id="UP000192907"/>
    </source>
</evidence>
<dbReference type="EMBL" id="FWZT01000019">
    <property type="protein sequence ID" value="SMF58519.1"/>
    <property type="molecule type" value="Genomic_DNA"/>
</dbReference>
<keyword evidence="2" id="KW-1185">Reference proteome</keyword>
<dbReference type="Proteomes" id="UP000192907">
    <property type="component" value="Unassembled WGS sequence"/>
</dbReference>
<dbReference type="RefSeq" id="WP_132322707.1">
    <property type="nucleotide sequence ID" value="NZ_FWZT01000019.1"/>
</dbReference>
<dbReference type="AlphaFoldDB" id="A0A1Y6CE58"/>
<sequence length="125" mass="14153">MTYRRMIYRMIYIRGSIGKFEVHTDLDSQTLGFGFPLSISEGKSYLNIDKEFVSVAVGFNHFLGRNFYLGVEFFEYIQKIGGNSGTHLSIGSLSSSDLQDEYQDIKTFSKAPIHIQPSLSLGFSF</sequence>
<accession>A0A1Y6CE58</accession>
<reference evidence="2" key="1">
    <citation type="submission" date="2017-04" db="EMBL/GenBank/DDBJ databases">
        <authorList>
            <person name="Varghese N."/>
            <person name="Submissions S."/>
        </authorList>
    </citation>
    <scope>NUCLEOTIDE SEQUENCE [LARGE SCALE GENOMIC DNA]</scope>
    <source>
        <strain evidence="2">RKEM611</strain>
    </source>
</reference>
<gene>
    <name evidence="1" type="ORF">SAMN06296036_119114</name>
</gene>
<evidence type="ECO:0000313" key="1">
    <source>
        <dbReference type="EMBL" id="SMF58519.1"/>
    </source>
</evidence>